<evidence type="ECO:0000256" key="9">
    <source>
        <dbReference type="ARBA" id="ARBA00023136"/>
    </source>
</evidence>
<evidence type="ECO:0000256" key="3">
    <source>
        <dbReference type="ARBA" id="ARBA00022448"/>
    </source>
</evidence>
<evidence type="ECO:0000256" key="4">
    <source>
        <dbReference type="ARBA" id="ARBA00022475"/>
    </source>
</evidence>
<evidence type="ECO:0000256" key="5">
    <source>
        <dbReference type="ARBA" id="ARBA00022519"/>
    </source>
</evidence>
<dbReference type="EMBL" id="FNNH01000005">
    <property type="protein sequence ID" value="SDW21863.1"/>
    <property type="molecule type" value="Genomic_DNA"/>
</dbReference>
<evidence type="ECO:0000256" key="1">
    <source>
        <dbReference type="ARBA" id="ARBA00004383"/>
    </source>
</evidence>
<dbReference type="InterPro" id="IPR037682">
    <property type="entry name" value="TonB_C"/>
</dbReference>
<evidence type="ECO:0000256" key="10">
    <source>
        <dbReference type="SAM" id="MobiDB-lite"/>
    </source>
</evidence>
<feature type="transmembrane region" description="Helical" evidence="11">
    <location>
        <begin position="20"/>
        <end position="38"/>
    </location>
</feature>
<dbReference type="Gene3D" id="3.30.1150.10">
    <property type="match status" value="1"/>
</dbReference>
<dbReference type="PANTHER" id="PTHR33446">
    <property type="entry name" value="PROTEIN TONB-RELATED"/>
    <property type="match status" value="1"/>
</dbReference>
<keyword evidence="7" id="KW-0653">Protein transport</keyword>
<name>A0A1H2RQR9_9PROT</name>
<evidence type="ECO:0000313" key="14">
    <source>
        <dbReference type="Proteomes" id="UP000183454"/>
    </source>
</evidence>
<reference evidence="13 14" key="1">
    <citation type="submission" date="2016-10" db="EMBL/GenBank/DDBJ databases">
        <authorList>
            <person name="de Groot N.N."/>
        </authorList>
    </citation>
    <scope>NUCLEOTIDE SEQUENCE [LARGE SCALE GENOMIC DNA]</scope>
    <source>
        <strain evidence="13 14">Nm110</strain>
    </source>
</reference>
<feature type="domain" description="TonB C-terminal" evidence="12">
    <location>
        <begin position="206"/>
        <end position="307"/>
    </location>
</feature>
<evidence type="ECO:0000256" key="7">
    <source>
        <dbReference type="ARBA" id="ARBA00022927"/>
    </source>
</evidence>
<dbReference type="NCBIfam" id="TIGR01352">
    <property type="entry name" value="tonB_Cterm"/>
    <property type="match status" value="1"/>
</dbReference>
<dbReference type="GO" id="GO:0015031">
    <property type="term" value="P:protein transport"/>
    <property type="evidence" value="ECO:0007669"/>
    <property type="project" value="UniProtKB-KW"/>
</dbReference>
<dbReference type="Proteomes" id="UP000183454">
    <property type="component" value="Unassembled WGS sequence"/>
</dbReference>
<dbReference type="GO" id="GO:0055085">
    <property type="term" value="P:transmembrane transport"/>
    <property type="evidence" value="ECO:0007669"/>
    <property type="project" value="InterPro"/>
</dbReference>
<accession>A0A1H2RQR9</accession>
<dbReference type="RefSeq" id="WP_244505705.1">
    <property type="nucleotide sequence ID" value="NZ_FNNH01000005.1"/>
</dbReference>
<evidence type="ECO:0000256" key="6">
    <source>
        <dbReference type="ARBA" id="ARBA00022692"/>
    </source>
</evidence>
<comment type="similarity">
    <text evidence="2">Belongs to the TonB family.</text>
</comment>
<organism evidence="13 14">
    <name type="scientific">Nitrosomonas communis</name>
    <dbReference type="NCBI Taxonomy" id="44574"/>
    <lineage>
        <taxon>Bacteria</taxon>
        <taxon>Pseudomonadati</taxon>
        <taxon>Pseudomonadota</taxon>
        <taxon>Betaproteobacteria</taxon>
        <taxon>Nitrosomonadales</taxon>
        <taxon>Nitrosomonadaceae</taxon>
        <taxon>Nitrosomonas</taxon>
    </lineage>
</organism>
<evidence type="ECO:0000256" key="2">
    <source>
        <dbReference type="ARBA" id="ARBA00006555"/>
    </source>
</evidence>
<keyword evidence="3" id="KW-0813">Transport</keyword>
<gene>
    <name evidence="13" type="ORF">SAMN05421882_100562</name>
</gene>
<evidence type="ECO:0000256" key="8">
    <source>
        <dbReference type="ARBA" id="ARBA00022989"/>
    </source>
</evidence>
<dbReference type="PROSITE" id="PS52015">
    <property type="entry name" value="TONB_CTD"/>
    <property type="match status" value="1"/>
</dbReference>
<dbReference type="AlphaFoldDB" id="A0A1H2RQR9"/>
<evidence type="ECO:0000259" key="12">
    <source>
        <dbReference type="PROSITE" id="PS52015"/>
    </source>
</evidence>
<evidence type="ECO:0000313" key="13">
    <source>
        <dbReference type="EMBL" id="SDW21863.1"/>
    </source>
</evidence>
<dbReference type="SUPFAM" id="SSF74653">
    <property type="entry name" value="TolA/TonB C-terminal domain"/>
    <property type="match status" value="1"/>
</dbReference>
<sequence>MLDYSLSMPYPGSSYRHKRFYTAILISLVLHAVILWGITFKAPEPVVKNAAKSLEVILVNKKSEQKPIETDVLAQTNSEGSGNVDEDRRAQPPLPVLPQTKPLTDLAQAGQKTNQPEKQVKKLMPAVERKPHIVESKPRIIEAEPQVEQSEDKPIPKIDSTNLLQRSLEIARQEAQINKEYEAYQKRPKRRYISTRTKEYRFARYVEDWRLKVERIGNLNYPEEARKQQLYGNLQLTVGIRSDGSLESVGIDRSSGTKVLDDAAIYIVKLAAQNGFAPFPPDISRDTDILHITRTWVFARSDELISQ</sequence>
<feature type="region of interest" description="Disordered" evidence="10">
    <location>
        <begin position="69"/>
        <end position="102"/>
    </location>
</feature>
<keyword evidence="4" id="KW-1003">Cell membrane</keyword>
<keyword evidence="9 11" id="KW-0472">Membrane</keyword>
<comment type="subcellular location">
    <subcellularLocation>
        <location evidence="1">Cell inner membrane</location>
        <topology evidence="1">Single-pass membrane protein</topology>
        <orientation evidence="1">Periplasmic side</orientation>
    </subcellularLocation>
</comment>
<dbReference type="Pfam" id="PF03544">
    <property type="entry name" value="TonB_C"/>
    <property type="match status" value="1"/>
</dbReference>
<keyword evidence="6 11" id="KW-0812">Transmembrane</keyword>
<dbReference type="GO" id="GO:0098797">
    <property type="term" value="C:plasma membrane protein complex"/>
    <property type="evidence" value="ECO:0007669"/>
    <property type="project" value="TreeGrafter"/>
</dbReference>
<protein>
    <submittedName>
        <fullName evidence="13">Protein TonB</fullName>
    </submittedName>
</protein>
<keyword evidence="8 11" id="KW-1133">Transmembrane helix</keyword>
<proteinExistence type="inferred from homology"/>
<dbReference type="PANTHER" id="PTHR33446:SF11">
    <property type="entry name" value="TONB3"/>
    <property type="match status" value="1"/>
</dbReference>
<dbReference type="InterPro" id="IPR051045">
    <property type="entry name" value="TonB-dependent_transducer"/>
</dbReference>
<dbReference type="InterPro" id="IPR006260">
    <property type="entry name" value="TonB/TolA_C"/>
</dbReference>
<evidence type="ECO:0000256" key="11">
    <source>
        <dbReference type="SAM" id="Phobius"/>
    </source>
</evidence>
<keyword evidence="5" id="KW-0997">Cell inner membrane</keyword>
<dbReference type="GO" id="GO:0031992">
    <property type="term" value="F:energy transducer activity"/>
    <property type="evidence" value="ECO:0007669"/>
    <property type="project" value="TreeGrafter"/>
</dbReference>